<sequence length="294" mass="31250">MKLFITGASGLVGSAVTTELLSHGYSILALARSDKTAETLEKKGVEVIRGVFSSPETLAAGVSQADGVIHLGFVHDFNHFPESLKTDKAVIAAILEALKGTDKPFIMISVNSLDTEFADEDTPYSQAPAAVNRTLNEKFAFDFAAANHLNVMSVRLPPTVHGHTDFRGFIPIIVAGDKKYGSAIYLGKGDNLWSAVNVADAATLIRLALEKGKPGARYNAIGESGIAFKTIAEAIGKKYGLPVKSVTPEEGAKVIGVLVGFAGRGQKVSSEKTKKELGWEVKGAGLLEDIKNFY</sequence>
<evidence type="ECO:0000313" key="2">
    <source>
        <dbReference type="EMBL" id="VEU22709.1"/>
    </source>
</evidence>
<dbReference type="Gene3D" id="3.40.50.720">
    <property type="entry name" value="NAD(P)-binding Rossmann-like Domain"/>
    <property type="match status" value="1"/>
</dbReference>
<evidence type="ECO:0000259" key="1">
    <source>
        <dbReference type="Pfam" id="PF01370"/>
    </source>
</evidence>
<dbReference type="PANTHER" id="PTHR48079">
    <property type="entry name" value="PROTEIN YEEZ"/>
    <property type="match status" value="1"/>
</dbReference>
<gene>
    <name evidence="2" type="ORF">BRENAR_LOCUS3440</name>
</gene>
<proteinExistence type="predicted"/>
<dbReference type="PANTHER" id="PTHR48079:SF9">
    <property type="entry name" value="PUTATIVE-RELATED"/>
    <property type="match status" value="1"/>
</dbReference>
<accession>A0A448YP50</accession>
<reference evidence="2 3" key="1">
    <citation type="submission" date="2018-12" db="EMBL/GenBank/DDBJ databases">
        <authorList>
            <person name="Tiukova I."/>
            <person name="Dainat J."/>
        </authorList>
    </citation>
    <scope>NUCLEOTIDE SEQUENCE [LARGE SCALE GENOMIC DNA]</scope>
</reference>
<dbReference type="AlphaFoldDB" id="A0A448YP50"/>
<dbReference type="InParanoid" id="A0A448YP50"/>
<evidence type="ECO:0000313" key="3">
    <source>
        <dbReference type="Proteomes" id="UP000290900"/>
    </source>
</evidence>
<dbReference type="OrthoDB" id="10262413at2759"/>
<dbReference type="CDD" id="cd05262">
    <property type="entry name" value="SDR_a7"/>
    <property type="match status" value="1"/>
</dbReference>
<feature type="domain" description="NAD-dependent epimerase/dehydratase" evidence="1">
    <location>
        <begin position="4"/>
        <end position="219"/>
    </location>
</feature>
<dbReference type="InterPro" id="IPR036291">
    <property type="entry name" value="NAD(P)-bd_dom_sf"/>
</dbReference>
<name>A0A448YP50_BRENA</name>
<dbReference type="InterPro" id="IPR001509">
    <property type="entry name" value="Epimerase_deHydtase"/>
</dbReference>
<dbReference type="Proteomes" id="UP000290900">
    <property type="component" value="Unassembled WGS sequence"/>
</dbReference>
<dbReference type="GO" id="GO:0004029">
    <property type="term" value="F:aldehyde dehydrogenase (NAD+) activity"/>
    <property type="evidence" value="ECO:0007669"/>
    <property type="project" value="TreeGrafter"/>
</dbReference>
<protein>
    <submittedName>
        <fullName evidence="2">DEKNAAC103789</fullName>
    </submittedName>
</protein>
<dbReference type="STRING" id="13370.A0A448YP50"/>
<dbReference type="SUPFAM" id="SSF51735">
    <property type="entry name" value="NAD(P)-binding Rossmann-fold domains"/>
    <property type="match status" value="1"/>
</dbReference>
<dbReference type="FunCoup" id="A0A448YP50">
    <property type="interactions" value="33"/>
</dbReference>
<keyword evidence="3" id="KW-1185">Reference proteome</keyword>
<dbReference type="Pfam" id="PF01370">
    <property type="entry name" value="Epimerase"/>
    <property type="match status" value="1"/>
</dbReference>
<dbReference type="InterPro" id="IPR051783">
    <property type="entry name" value="NAD(P)-dependent_oxidoreduct"/>
</dbReference>
<organism evidence="2 3">
    <name type="scientific">Brettanomyces naardenensis</name>
    <name type="common">Yeast</name>
    <dbReference type="NCBI Taxonomy" id="13370"/>
    <lineage>
        <taxon>Eukaryota</taxon>
        <taxon>Fungi</taxon>
        <taxon>Dikarya</taxon>
        <taxon>Ascomycota</taxon>
        <taxon>Saccharomycotina</taxon>
        <taxon>Pichiomycetes</taxon>
        <taxon>Pichiales</taxon>
        <taxon>Pichiaceae</taxon>
        <taxon>Brettanomyces</taxon>
    </lineage>
</organism>
<dbReference type="GO" id="GO:0005737">
    <property type="term" value="C:cytoplasm"/>
    <property type="evidence" value="ECO:0007669"/>
    <property type="project" value="TreeGrafter"/>
</dbReference>
<dbReference type="EMBL" id="CAACVR010000025">
    <property type="protein sequence ID" value="VEU22709.1"/>
    <property type="molecule type" value="Genomic_DNA"/>
</dbReference>